<dbReference type="AlphaFoldDB" id="A0A5J4SUH2"/>
<keyword evidence="1" id="KW-1133">Transmembrane helix</keyword>
<dbReference type="Pfam" id="PF03793">
    <property type="entry name" value="PASTA"/>
    <property type="match status" value="1"/>
</dbReference>
<dbReference type="EMBL" id="SNRY01000044">
    <property type="protein sequence ID" value="KAA6349578.1"/>
    <property type="molecule type" value="Genomic_DNA"/>
</dbReference>
<name>A0A5J4SUH2_9ZZZZ</name>
<evidence type="ECO:0000259" key="2">
    <source>
        <dbReference type="PROSITE" id="PS51178"/>
    </source>
</evidence>
<dbReference type="InterPro" id="IPR005543">
    <property type="entry name" value="PASTA_dom"/>
</dbReference>
<evidence type="ECO:0000313" key="3">
    <source>
        <dbReference type="EMBL" id="KAA6349578.1"/>
    </source>
</evidence>
<sequence>MKVRSIRLVLSHLLAMGLLLFLLIMGVMFWLNRYTHQKEVVVVPEIKGMPLSFAERYLHVKGLEYVIADSNYINRQLPGSVLECTPSAGQMVKKGRTIYLTINKECAPEFLVPDVADNSSLRQAEAKILAAGFKLTEHELIDGEKDWVYDVKYNGRLLARGDKVPVEAALTLVVGNGLTKNHSIINWMEEDGDTDDDYYENGTKRHR</sequence>
<dbReference type="SMART" id="SM00740">
    <property type="entry name" value="PASTA"/>
    <property type="match status" value="1"/>
</dbReference>
<reference evidence="3" key="1">
    <citation type="submission" date="2019-03" db="EMBL/GenBank/DDBJ databases">
        <title>Single cell metagenomics reveals metabolic interactions within the superorganism composed of flagellate Streblomastix strix and complex community of Bacteroidetes bacteria on its surface.</title>
        <authorList>
            <person name="Treitli S.C."/>
            <person name="Kolisko M."/>
            <person name="Husnik F."/>
            <person name="Keeling P."/>
            <person name="Hampl V."/>
        </authorList>
    </citation>
    <scope>NUCLEOTIDE SEQUENCE</scope>
    <source>
        <strain evidence="3">STM</strain>
    </source>
</reference>
<accession>A0A5J4SUH2</accession>
<keyword evidence="1" id="KW-0472">Membrane</keyword>
<keyword evidence="1" id="KW-0812">Transmembrane</keyword>
<dbReference type="Gene3D" id="3.30.10.20">
    <property type="match status" value="1"/>
</dbReference>
<protein>
    <recommendedName>
        <fullName evidence="2">PASTA domain-containing protein</fullName>
    </recommendedName>
</protein>
<evidence type="ECO:0000256" key="1">
    <source>
        <dbReference type="SAM" id="Phobius"/>
    </source>
</evidence>
<feature type="domain" description="PASTA" evidence="2">
    <location>
        <begin position="37"/>
        <end position="104"/>
    </location>
</feature>
<proteinExistence type="predicted"/>
<dbReference type="SUPFAM" id="SSF54184">
    <property type="entry name" value="Penicillin-binding protein 2x (pbp-2x), c-terminal domain"/>
    <property type="match status" value="1"/>
</dbReference>
<feature type="transmembrane region" description="Helical" evidence="1">
    <location>
        <begin position="12"/>
        <end position="31"/>
    </location>
</feature>
<comment type="caution">
    <text evidence="3">The sequence shown here is derived from an EMBL/GenBank/DDBJ whole genome shotgun (WGS) entry which is preliminary data.</text>
</comment>
<gene>
    <name evidence="3" type="ORF">EZS27_003003</name>
</gene>
<dbReference type="PROSITE" id="PS51178">
    <property type="entry name" value="PASTA"/>
    <property type="match status" value="1"/>
</dbReference>
<dbReference type="CDD" id="cd06577">
    <property type="entry name" value="PASTA_pknB"/>
    <property type="match status" value="1"/>
</dbReference>
<organism evidence="3">
    <name type="scientific">termite gut metagenome</name>
    <dbReference type="NCBI Taxonomy" id="433724"/>
    <lineage>
        <taxon>unclassified sequences</taxon>
        <taxon>metagenomes</taxon>
        <taxon>organismal metagenomes</taxon>
    </lineage>
</organism>